<sequence length="103" mass="11764">MSRKYRNTAQWLELIEVFEQSGQSQVEFCAEHNLNPAYFSKRRSELMKAQFEPAFVQVQSSSTCSSAVSFDTSLMLRFQQTELTLPLSVDPRWLAGLIKILAA</sequence>
<evidence type="ECO:0000313" key="2">
    <source>
        <dbReference type="Proteomes" id="UP001173465"/>
    </source>
</evidence>
<gene>
    <name evidence="1" type="ORF">HX099_12235</name>
</gene>
<proteinExistence type="predicted"/>
<dbReference type="EMBL" id="JACANB010000028">
    <property type="protein sequence ID" value="MDM1697397.1"/>
    <property type="molecule type" value="Genomic_DNA"/>
</dbReference>
<protein>
    <recommendedName>
        <fullName evidence="3">IS66 family insertion sequence element accessory protein TnpB</fullName>
    </recommendedName>
</protein>
<reference evidence="1" key="2">
    <citation type="journal article" date="2022" name="Sci. Total Environ.">
        <title>Prevalence, transmission, and molecular epidemiology of tet(X)-positive bacteria among humans, animals, and environmental niches in China: An epidemiological, and genomic-based study.</title>
        <authorList>
            <person name="Dong N."/>
            <person name="Zeng Y."/>
            <person name="Cai C."/>
            <person name="Sun C."/>
            <person name="Lu J."/>
            <person name="Liu C."/>
            <person name="Zhou H."/>
            <person name="Sun Q."/>
            <person name="Shu L."/>
            <person name="Wang H."/>
            <person name="Wang Y."/>
            <person name="Wang S."/>
            <person name="Wu C."/>
            <person name="Chan E.W."/>
            <person name="Chen G."/>
            <person name="Shen Z."/>
            <person name="Chen S."/>
            <person name="Zhang R."/>
        </authorList>
    </citation>
    <scope>NUCLEOTIDE SEQUENCE</scope>
    <source>
        <strain evidence="1">DF46-2-2</strain>
    </source>
</reference>
<dbReference type="RefSeq" id="WP_053105180.1">
    <property type="nucleotide sequence ID" value="NZ_CP012360.1"/>
</dbReference>
<organism evidence="1 2">
    <name type="scientific">Thiopseudomonas alkaliphila</name>
    <dbReference type="NCBI Taxonomy" id="1697053"/>
    <lineage>
        <taxon>Bacteria</taxon>
        <taxon>Pseudomonadati</taxon>
        <taxon>Pseudomonadota</taxon>
        <taxon>Gammaproteobacteria</taxon>
        <taxon>Pseudomonadales</taxon>
        <taxon>Pseudomonadaceae</taxon>
        <taxon>Thiopseudomonas</taxon>
    </lineage>
</organism>
<evidence type="ECO:0008006" key="3">
    <source>
        <dbReference type="Google" id="ProtNLM"/>
    </source>
</evidence>
<accession>A0AAW7DUU9</accession>
<evidence type="ECO:0000313" key="1">
    <source>
        <dbReference type="EMBL" id="MDM1697397.1"/>
    </source>
</evidence>
<reference evidence="1" key="1">
    <citation type="submission" date="2020-06" db="EMBL/GenBank/DDBJ databases">
        <authorList>
            <person name="Dong N."/>
        </authorList>
    </citation>
    <scope>NUCLEOTIDE SEQUENCE</scope>
    <source>
        <strain evidence="1">DF46-2-2</strain>
    </source>
</reference>
<dbReference type="Proteomes" id="UP001173465">
    <property type="component" value="Unassembled WGS sequence"/>
</dbReference>
<comment type="caution">
    <text evidence="1">The sequence shown here is derived from an EMBL/GenBank/DDBJ whole genome shotgun (WGS) entry which is preliminary data.</text>
</comment>
<dbReference type="AlphaFoldDB" id="A0AAW7DUU9"/>
<name>A0AAW7DUU9_9GAMM</name>
<dbReference type="NCBIfam" id="NF047593">
    <property type="entry name" value="IS66_ISAeme5_TnpA"/>
    <property type="match status" value="1"/>
</dbReference>